<accession>A0A2S9GTB9</accession>
<dbReference type="OrthoDB" id="5379975at2"/>
<dbReference type="EMBL" id="PUGF01000032">
    <property type="protein sequence ID" value="PRC90938.1"/>
    <property type="molecule type" value="Genomic_DNA"/>
</dbReference>
<dbReference type="SUPFAM" id="SSF53474">
    <property type="entry name" value="alpha/beta-Hydrolases"/>
    <property type="match status" value="1"/>
</dbReference>
<dbReference type="InterPro" id="IPR053145">
    <property type="entry name" value="AB_hydrolase_Est10"/>
</dbReference>
<gene>
    <name evidence="2" type="ORF">S2091_4339</name>
</gene>
<dbReference type="InterPro" id="IPR022742">
    <property type="entry name" value="Hydrolase_4"/>
</dbReference>
<evidence type="ECO:0000313" key="2">
    <source>
        <dbReference type="EMBL" id="PRC90938.1"/>
    </source>
</evidence>
<evidence type="ECO:0000313" key="3">
    <source>
        <dbReference type="Proteomes" id="UP000237839"/>
    </source>
</evidence>
<dbReference type="InterPro" id="IPR017531">
    <property type="entry name" value="Hydrolase-1_PEP"/>
</dbReference>
<organism evidence="2 3">
    <name type="scientific">Solimicrobium silvestre</name>
    <dbReference type="NCBI Taxonomy" id="2099400"/>
    <lineage>
        <taxon>Bacteria</taxon>
        <taxon>Pseudomonadati</taxon>
        <taxon>Pseudomonadota</taxon>
        <taxon>Betaproteobacteria</taxon>
        <taxon>Burkholderiales</taxon>
        <taxon>Oxalobacteraceae</taxon>
        <taxon>Solimicrobium</taxon>
    </lineage>
</organism>
<dbReference type="Proteomes" id="UP000237839">
    <property type="component" value="Unassembled WGS sequence"/>
</dbReference>
<reference evidence="2 3" key="1">
    <citation type="submission" date="2018-02" db="EMBL/GenBank/DDBJ databases">
        <title>Solimicrobium silvestre gen. nov., sp. nov., isolated from alpine forest soil.</title>
        <authorList>
            <person name="Margesin R."/>
            <person name="Albuquerque L."/>
            <person name="Zhang D.-C."/>
            <person name="Froufe H.J.C."/>
            <person name="Severino R."/>
            <person name="Roxo I."/>
            <person name="Egas C."/>
            <person name="Da Costa M.S."/>
        </authorList>
    </citation>
    <scope>NUCLEOTIDE SEQUENCE [LARGE SCALE GENOMIC DNA]</scope>
    <source>
        <strain evidence="2 3">S20-91</strain>
    </source>
</reference>
<dbReference type="InterPro" id="IPR029058">
    <property type="entry name" value="AB_hydrolase_fold"/>
</dbReference>
<keyword evidence="3" id="KW-1185">Reference proteome</keyword>
<dbReference type="PANTHER" id="PTHR43265:SF1">
    <property type="entry name" value="ESTERASE ESTD"/>
    <property type="match status" value="1"/>
</dbReference>
<dbReference type="Gene3D" id="3.40.50.1820">
    <property type="entry name" value="alpha/beta hydrolase"/>
    <property type="match status" value="1"/>
</dbReference>
<sequence>MHYEEMALSFTCQSQQLVGVLSQPEQAGQSGVLIIVGGPQYRAGSHRQFTLLARQLAARGIPVMRFDYRGMGDSTGEPINFDNIDADLSAALDYFCAIAPSIQSIVLWGLCDGATAAALYAQHDPRISGIVMLNPWIRTEQGLAKAYLKHYYPKRLLQADFWKKVFGGKFNVLHAATSLFQQLKPAHQKETAQLELPERMLAGLQNFNGRVLLILSGQDLTAKEFTEVSSTSPQWKKFLKQPQVCQHELAAADHTFSRRAWRDQVAGWTAAWLMEN</sequence>
<protein>
    <submittedName>
        <fullName evidence="2">Exosortase A system-associated hydrolase 1</fullName>
    </submittedName>
</protein>
<dbReference type="PANTHER" id="PTHR43265">
    <property type="entry name" value="ESTERASE ESTD"/>
    <property type="match status" value="1"/>
</dbReference>
<keyword evidence="2" id="KW-0378">Hydrolase</keyword>
<dbReference type="Pfam" id="PF12146">
    <property type="entry name" value="Hydrolase_4"/>
    <property type="match status" value="1"/>
</dbReference>
<dbReference type="NCBIfam" id="TIGR03100">
    <property type="entry name" value="hydr1_PEP"/>
    <property type="match status" value="1"/>
</dbReference>
<dbReference type="AlphaFoldDB" id="A0A2S9GTB9"/>
<evidence type="ECO:0000259" key="1">
    <source>
        <dbReference type="Pfam" id="PF12146"/>
    </source>
</evidence>
<comment type="caution">
    <text evidence="2">The sequence shown here is derived from an EMBL/GenBank/DDBJ whole genome shotgun (WGS) entry which is preliminary data.</text>
</comment>
<name>A0A2S9GTB9_9BURK</name>
<feature type="domain" description="Serine aminopeptidase S33" evidence="1">
    <location>
        <begin position="47"/>
        <end position="149"/>
    </location>
</feature>
<dbReference type="GO" id="GO:0052689">
    <property type="term" value="F:carboxylic ester hydrolase activity"/>
    <property type="evidence" value="ECO:0007669"/>
    <property type="project" value="TreeGrafter"/>
</dbReference>
<proteinExistence type="predicted"/>